<comment type="caution">
    <text evidence="1">The sequence shown here is derived from an EMBL/GenBank/DDBJ whole genome shotgun (WGS) entry which is preliminary data.</text>
</comment>
<dbReference type="EMBL" id="JACXSS010000001">
    <property type="protein sequence ID" value="MBD9358062.1"/>
    <property type="molecule type" value="Genomic_DNA"/>
</dbReference>
<accession>A0ABR9D4K5</accession>
<protein>
    <submittedName>
        <fullName evidence="1">Uncharacterized protein</fullName>
    </submittedName>
</protein>
<name>A0ABR9D4K5_9GAMM</name>
<evidence type="ECO:0000313" key="2">
    <source>
        <dbReference type="Proteomes" id="UP000652176"/>
    </source>
</evidence>
<proteinExistence type="predicted"/>
<evidence type="ECO:0000313" key="1">
    <source>
        <dbReference type="EMBL" id="MBD9358062.1"/>
    </source>
</evidence>
<sequence>MKKRSAPEEVEPVCLGNTRYEAPLWGKNRGLGQNGGHIVAIDQSTGQELWVVCLYEIRYDPNMEEDKQDIFLTSLTVDAAGSRLLAEDERGRQFALDLFSRQVTTL</sequence>
<dbReference type="Proteomes" id="UP000652176">
    <property type="component" value="Unassembled WGS sequence"/>
</dbReference>
<reference evidence="1 2" key="1">
    <citation type="submission" date="2020-09" db="EMBL/GenBank/DDBJ databases">
        <title>Methylomonas albis sp. nov. and Methylomonas fluvii sp. nov.: Two cold-adapted methanotrophs from the River Elbe and an amended description of Methylovulum psychrotolerans strain Eb1.</title>
        <authorList>
            <person name="Bussmann I.K."/>
            <person name="Klings K.-W."/>
            <person name="Warnstedt J."/>
            <person name="Hoppert M."/>
            <person name="Saborowski A."/>
            <person name="Horn F."/>
            <person name="Liebner S."/>
        </authorList>
    </citation>
    <scope>NUCLEOTIDE SEQUENCE [LARGE SCALE GENOMIC DNA]</scope>
    <source>
        <strain evidence="1 2">EbA</strain>
    </source>
</reference>
<gene>
    <name evidence="1" type="ORF">IE877_19670</name>
</gene>
<organism evidence="1 2">
    <name type="scientific">Methylomonas albis</name>
    <dbReference type="NCBI Taxonomy" id="1854563"/>
    <lineage>
        <taxon>Bacteria</taxon>
        <taxon>Pseudomonadati</taxon>
        <taxon>Pseudomonadota</taxon>
        <taxon>Gammaproteobacteria</taxon>
        <taxon>Methylococcales</taxon>
        <taxon>Methylococcaceae</taxon>
        <taxon>Methylomonas</taxon>
    </lineage>
</organism>
<dbReference type="RefSeq" id="WP_192376300.1">
    <property type="nucleotide sequence ID" value="NZ_CAJHIV010000001.1"/>
</dbReference>
<keyword evidence="2" id="KW-1185">Reference proteome</keyword>